<dbReference type="GO" id="GO:0005886">
    <property type="term" value="C:plasma membrane"/>
    <property type="evidence" value="ECO:0007669"/>
    <property type="project" value="UniProtKB-SubCell"/>
</dbReference>
<protein>
    <recommendedName>
        <fullName evidence="10">Tol-Pal system protein TolQ</fullName>
    </recommendedName>
</protein>
<evidence type="ECO:0000256" key="1">
    <source>
        <dbReference type="ARBA" id="ARBA00004651"/>
    </source>
</evidence>
<evidence type="ECO:0000256" key="7">
    <source>
        <dbReference type="ARBA" id="ARBA00022989"/>
    </source>
</evidence>
<dbReference type="GO" id="GO:0043213">
    <property type="term" value="P:bacteriocin transport"/>
    <property type="evidence" value="ECO:0007669"/>
    <property type="project" value="InterPro"/>
</dbReference>
<keyword evidence="7 10" id="KW-1133">Transmembrane helix</keyword>
<dbReference type="PANTHER" id="PTHR30625:SF3">
    <property type="entry name" value="TOL-PAL SYSTEM PROTEIN TOLQ"/>
    <property type="match status" value="1"/>
</dbReference>
<dbReference type="Proteomes" id="UP000472676">
    <property type="component" value="Unassembled WGS sequence"/>
</dbReference>
<dbReference type="InterPro" id="IPR050790">
    <property type="entry name" value="ExbB/TolQ_transport"/>
</dbReference>
<evidence type="ECO:0000256" key="2">
    <source>
        <dbReference type="ARBA" id="ARBA00010442"/>
    </source>
</evidence>
<evidence type="ECO:0000256" key="9">
    <source>
        <dbReference type="ARBA" id="ARBA00023306"/>
    </source>
</evidence>
<evidence type="ECO:0000256" key="10">
    <source>
        <dbReference type="HAMAP-Rule" id="MF_02202"/>
    </source>
</evidence>
<evidence type="ECO:0000256" key="6">
    <source>
        <dbReference type="ARBA" id="ARBA00022692"/>
    </source>
</evidence>
<reference evidence="12 13" key="1">
    <citation type="journal article" date="2014" name="Int. J. Syst. Evol. Microbiol.">
        <title>Solimonas terrae sp. nov., isolated from soil.</title>
        <authorList>
            <person name="Kim S.J."/>
            <person name="Moon J.Y."/>
            <person name="Weon H.Y."/>
            <person name="Ahn J.H."/>
            <person name="Chen W.M."/>
            <person name="Kwon S.W."/>
        </authorList>
    </citation>
    <scope>NUCLEOTIDE SEQUENCE [LARGE SCALE GENOMIC DNA]</scope>
    <source>
        <strain evidence="12 13">KIS83-12</strain>
    </source>
</reference>
<comment type="subunit">
    <text evidence="10">The Tol-Pal system is composed of five core proteins: the inner membrane proteins TolA, TolQ and TolR, the periplasmic protein TolB and the outer membrane protein Pal. They form a network linking the inner and outer membranes and the peptidoglycan layer.</text>
</comment>
<keyword evidence="3 10" id="KW-1003">Cell membrane</keyword>
<evidence type="ECO:0000259" key="11">
    <source>
        <dbReference type="Pfam" id="PF01618"/>
    </source>
</evidence>
<comment type="caution">
    <text evidence="12">The sequence shown here is derived from an EMBL/GenBank/DDBJ whole genome shotgun (WGS) entry which is preliminary data.</text>
</comment>
<keyword evidence="9 10" id="KW-0131">Cell cycle</keyword>
<evidence type="ECO:0000256" key="8">
    <source>
        <dbReference type="ARBA" id="ARBA00023136"/>
    </source>
</evidence>
<comment type="similarity">
    <text evidence="2 10">Belongs to the ExbB/TolQ family.</text>
</comment>
<keyword evidence="8 10" id="KW-0472">Membrane</keyword>
<dbReference type="HAMAP" id="MF_02202">
    <property type="entry name" value="TolQ"/>
    <property type="match status" value="1"/>
</dbReference>
<feature type="transmembrane region" description="Helical" evidence="10">
    <location>
        <begin position="174"/>
        <end position="195"/>
    </location>
</feature>
<evidence type="ECO:0000256" key="3">
    <source>
        <dbReference type="ARBA" id="ARBA00022475"/>
    </source>
</evidence>
<dbReference type="GO" id="GO:0017038">
    <property type="term" value="P:protein import"/>
    <property type="evidence" value="ECO:0007669"/>
    <property type="project" value="TreeGrafter"/>
</dbReference>
<feature type="transmembrane region" description="Helical" evidence="10">
    <location>
        <begin position="127"/>
        <end position="154"/>
    </location>
</feature>
<sequence>MNANLSLTHLILQASALAQIVLFLLVVASVVSWAVIFGKRALLSRTFKEAAQFEERFWSGGNLADLYENVRRGEKATGVAAIFLAGYEEFVRQQTHGKADPDDVLAAVQRQMRVSQTRETERLEGGLAFLATVGSTSPYVGLFGTVWGIMSAFISIGNVKQAALATVAPGIAEALIATAMGLVAAIPAVIAYNFFTRGVDQLDSRFQVFSDELTGIIERGLRSGKV</sequence>
<accession>A0A6M2BPS2</accession>
<dbReference type="InterPro" id="IPR002898">
    <property type="entry name" value="MotA_ExbB_proton_chnl"/>
</dbReference>
<dbReference type="EMBL" id="JAAMOW010000002">
    <property type="protein sequence ID" value="NGY04231.1"/>
    <property type="molecule type" value="Genomic_DNA"/>
</dbReference>
<dbReference type="GO" id="GO:0051301">
    <property type="term" value="P:cell division"/>
    <property type="evidence" value="ECO:0007669"/>
    <property type="project" value="UniProtKB-UniRule"/>
</dbReference>
<feature type="domain" description="MotA/TolQ/ExbB proton channel" evidence="11">
    <location>
        <begin position="93"/>
        <end position="207"/>
    </location>
</feature>
<dbReference type="AlphaFoldDB" id="A0A6M2BPS2"/>
<evidence type="ECO:0000256" key="4">
    <source>
        <dbReference type="ARBA" id="ARBA00022519"/>
    </source>
</evidence>
<keyword evidence="13" id="KW-1185">Reference proteome</keyword>
<comment type="function">
    <text evidence="10">Part of the Tol-Pal system, which plays a role in outer membrane invagination during cell division and is important for maintaining outer membrane integrity.</text>
</comment>
<dbReference type="PANTHER" id="PTHR30625">
    <property type="entry name" value="PROTEIN TOLQ"/>
    <property type="match status" value="1"/>
</dbReference>
<comment type="subcellular location">
    <subcellularLocation>
        <location evidence="10">Cell inner membrane</location>
        <topology evidence="10">Multi-pass membrane protein</topology>
    </subcellularLocation>
    <subcellularLocation>
        <location evidence="1">Cell membrane</location>
        <topology evidence="1">Multi-pass membrane protein</topology>
    </subcellularLocation>
</comment>
<evidence type="ECO:0000313" key="12">
    <source>
        <dbReference type="EMBL" id="NGY04231.1"/>
    </source>
</evidence>
<feature type="transmembrane region" description="Helical" evidence="10">
    <location>
        <begin position="16"/>
        <end position="38"/>
    </location>
</feature>
<dbReference type="RefSeq" id="WP_166253054.1">
    <property type="nucleotide sequence ID" value="NZ_JAAMOW010000002.1"/>
</dbReference>
<organism evidence="12 13">
    <name type="scientific">Solimonas terrae</name>
    <dbReference type="NCBI Taxonomy" id="1396819"/>
    <lineage>
        <taxon>Bacteria</taxon>
        <taxon>Pseudomonadati</taxon>
        <taxon>Pseudomonadota</taxon>
        <taxon>Gammaproteobacteria</taxon>
        <taxon>Nevskiales</taxon>
        <taxon>Nevskiaceae</taxon>
        <taxon>Solimonas</taxon>
    </lineage>
</organism>
<gene>
    <name evidence="10 12" type="primary">tolQ</name>
    <name evidence="12" type="ORF">G7Y85_05600</name>
</gene>
<evidence type="ECO:0000256" key="5">
    <source>
        <dbReference type="ARBA" id="ARBA00022618"/>
    </source>
</evidence>
<dbReference type="NCBIfam" id="TIGR02796">
    <property type="entry name" value="tolQ"/>
    <property type="match status" value="1"/>
</dbReference>
<keyword evidence="5 10" id="KW-0132">Cell division</keyword>
<dbReference type="Pfam" id="PF01618">
    <property type="entry name" value="MotA_ExbB"/>
    <property type="match status" value="1"/>
</dbReference>
<dbReference type="InterPro" id="IPR014163">
    <property type="entry name" value="Tol-Pal_TolQ"/>
</dbReference>
<keyword evidence="4 10" id="KW-0997">Cell inner membrane</keyword>
<keyword evidence="6 10" id="KW-0812">Transmembrane</keyword>
<name>A0A6M2BPS2_9GAMM</name>
<proteinExistence type="inferred from homology"/>
<evidence type="ECO:0000313" key="13">
    <source>
        <dbReference type="Proteomes" id="UP000472676"/>
    </source>
</evidence>